<dbReference type="Proteomes" id="UP001150238">
    <property type="component" value="Unassembled WGS sequence"/>
</dbReference>
<dbReference type="AlphaFoldDB" id="A0A9W9AV59"/>
<evidence type="ECO:0000313" key="2">
    <source>
        <dbReference type="Proteomes" id="UP001150238"/>
    </source>
</evidence>
<name>A0A9W9AV59_9AGAR</name>
<dbReference type="EMBL" id="JANVFS010000006">
    <property type="protein sequence ID" value="KAJ4491298.1"/>
    <property type="molecule type" value="Genomic_DNA"/>
</dbReference>
<sequence>MIEVFASCGIAWVVAQHPQFRTFFQKWLPDAHIPDRRVLAGRLLLDLANGVILETREKVNGKLGTYQADGWKNVAKTNVNTSLITVEGKSHLVKTHDMTGRPKTGDEYYSIMEEDIEYIKKVYGVDVICVCTDDGPDGKKAQRLVREKQPTIATTQCWSHQMGLSTGDYLKLKLPFMLAASQAIEVIKWWNNHNKAHDLLKAQQLTISMKVLQLILSVITRWTAHYCSLRRVKHLERAIRGCVGAHFEQLLLAGGNRADQKQKAEEVMVYCQSPVFWLNLKRIVWHLEPLAIAANILQGDSVRFDHVLLTLGNLYRIFGNLPIEDHEELFILAVFFNPYIRSKCFNHDTLTQMALMKMAGHIFEHLTGQKFLGDTGFMIAFQDYYSGIGVFSDGEMCLSMFKATFEAADEPLDLVKLWQSLDGNPDNFTGRSGFVKLAIRILSMVPNSAGAERVFSAFGFAHTKHRNKLDSQKVHESTLVRQSNIQKHQETGEVKKRKQWHFSSEDDSKEVFSISSAPFPAPTFLIITSDLISEAITDEQDSHEHFLQPEELVSTLTHATPALLSSDLASYTKIPLEKLFNFPPGTNSELEFYWKGGIRTLDEEEIDLGGADADTRSETADMN</sequence>
<reference evidence="1" key="1">
    <citation type="submission" date="2022-08" db="EMBL/GenBank/DDBJ databases">
        <authorList>
            <consortium name="DOE Joint Genome Institute"/>
            <person name="Min B."/>
            <person name="Riley R."/>
            <person name="Sierra-Patev S."/>
            <person name="Naranjo-Ortiz M."/>
            <person name="Looney B."/>
            <person name="Konkel Z."/>
            <person name="Slot J.C."/>
            <person name="Sakamoto Y."/>
            <person name="Steenwyk J.L."/>
            <person name="Rokas A."/>
            <person name="Carro J."/>
            <person name="Camarero S."/>
            <person name="Ferreira P."/>
            <person name="Molpeceres G."/>
            <person name="Ruiz-Duenas F.J."/>
            <person name="Serrano A."/>
            <person name="Henrissat B."/>
            <person name="Drula E."/>
            <person name="Hughes K.W."/>
            <person name="Mata J.L."/>
            <person name="Ishikawa N.K."/>
            <person name="Vargas-Isla R."/>
            <person name="Ushijima S."/>
            <person name="Smith C.A."/>
            <person name="Ahrendt S."/>
            <person name="Andreopoulos W."/>
            <person name="He G."/>
            <person name="Labutti K."/>
            <person name="Lipzen A."/>
            <person name="Ng V."/>
            <person name="Sandor L."/>
            <person name="Barry K."/>
            <person name="Martinez A.T."/>
            <person name="Xiao Y."/>
            <person name="Gibbons J.G."/>
            <person name="Terashima K."/>
            <person name="Hibbett D.S."/>
            <person name="Grigoriev I.V."/>
        </authorList>
    </citation>
    <scope>NUCLEOTIDE SEQUENCE</scope>
    <source>
        <strain evidence="1">Sp2 HRB7682 ss15</strain>
    </source>
</reference>
<organism evidence="1 2">
    <name type="scientific">Lentinula lateritia</name>
    <dbReference type="NCBI Taxonomy" id="40482"/>
    <lineage>
        <taxon>Eukaryota</taxon>
        <taxon>Fungi</taxon>
        <taxon>Dikarya</taxon>
        <taxon>Basidiomycota</taxon>
        <taxon>Agaricomycotina</taxon>
        <taxon>Agaricomycetes</taxon>
        <taxon>Agaricomycetidae</taxon>
        <taxon>Agaricales</taxon>
        <taxon>Marasmiineae</taxon>
        <taxon>Omphalotaceae</taxon>
        <taxon>Lentinula</taxon>
    </lineage>
</organism>
<reference evidence="1" key="2">
    <citation type="journal article" date="2023" name="Proc. Natl. Acad. Sci. U.S.A.">
        <title>A global phylogenomic analysis of the shiitake genus Lentinula.</title>
        <authorList>
            <person name="Sierra-Patev S."/>
            <person name="Min B."/>
            <person name="Naranjo-Ortiz M."/>
            <person name="Looney B."/>
            <person name="Konkel Z."/>
            <person name="Slot J.C."/>
            <person name="Sakamoto Y."/>
            <person name="Steenwyk J.L."/>
            <person name="Rokas A."/>
            <person name="Carro J."/>
            <person name="Camarero S."/>
            <person name="Ferreira P."/>
            <person name="Molpeceres G."/>
            <person name="Ruiz-Duenas F.J."/>
            <person name="Serrano A."/>
            <person name="Henrissat B."/>
            <person name="Drula E."/>
            <person name="Hughes K.W."/>
            <person name="Mata J.L."/>
            <person name="Ishikawa N.K."/>
            <person name="Vargas-Isla R."/>
            <person name="Ushijima S."/>
            <person name="Smith C.A."/>
            <person name="Donoghue J."/>
            <person name="Ahrendt S."/>
            <person name="Andreopoulos W."/>
            <person name="He G."/>
            <person name="LaButti K."/>
            <person name="Lipzen A."/>
            <person name="Ng V."/>
            <person name="Riley R."/>
            <person name="Sandor L."/>
            <person name="Barry K."/>
            <person name="Martinez A.T."/>
            <person name="Xiao Y."/>
            <person name="Gibbons J.G."/>
            <person name="Terashima K."/>
            <person name="Grigoriev I.V."/>
            <person name="Hibbett D."/>
        </authorList>
    </citation>
    <scope>NUCLEOTIDE SEQUENCE</scope>
    <source>
        <strain evidence="1">Sp2 HRB7682 ss15</strain>
    </source>
</reference>
<comment type="caution">
    <text evidence="1">The sequence shown here is derived from an EMBL/GenBank/DDBJ whole genome shotgun (WGS) entry which is preliminary data.</text>
</comment>
<accession>A0A9W9AV59</accession>
<gene>
    <name evidence="1" type="ORF">C8J55DRAFT_421200</name>
</gene>
<evidence type="ECO:0000313" key="1">
    <source>
        <dbReference type="EMBL" id="KAJ4491298.1"/>
    </source>
</evidence>
<protein>
    <submittedName>
        <fullName evidence="1">Ribonuclease H-like domain-containing protein</fullName>
    </submittedName>
</protein>
<dbReference type="SUPFAM" id="SSF53098">
    <property type="entry name" value="Ribonuclease H-like"/>
    <property type="match status" value="1"/>
</dbReference>
<proteinExistence type="predicted"/>
<dbReference type="InterPro" id="IPR012337">
    <property type="entry name" value="RNaseH-like_sf"/>
</dbReference>